<proteinExistence type="predicted"/>
<evidence type="ECO:0000313" key="1">
    <source>
        <dbReference type="EMBL" id="XCP95930.1"/>
    </source>
</evidence>
<accession>A0AAU8NFY7</accession>
<protein>
    <submittedName>
        <fullName evidence="1">Uncharacterized protein</fullName>
    </submittedName>
</protein>
<dbReference type="AlphaFoldDB" id="A0AAU8NFY7"/>
<organism evidence="1">
    <name type="scientific">Paenibacillus sp. AN1007</name>
    <dbReference type="NCBI Taxonomy" id="3151385"/>
    <lineage>
        <taxon>Bacteria</taxon>
        <taxon>Bacillati</taxon>
        <taxon>Bacillota</taxon>
        <taxon>Bacilli</taxon>
        <taxon>Bacillales</taxon>
        <taxon>Paenibacillaceae</taxon>
        <taxon>Paenibacillus</taxon>
    </lineage>
</organism>
<dbReference type="RefSeq" id="WP_366294080.1">
    <property type="nucleotide sequence ID" value="NZ_CP159992.1"/>
</dbReference>
<reference evidence="1" key="1">
    <citation type="submission" date="2024-05" db="EMBL/GenBank/DDBJ databases">
        <title>Draft genome assemblies of 36 bacteria isolated from hibernating arctic ground squirrels.</title>
        <authorList>
            <person name="McKee H."/>
            <person name="Mullen L."/>
            <person name="Drown D.M."/>
            <person name="Duddleston K.N."/>
        </authorList>
    </citation>
    <scope>NUCLEOTIDE SEQUENCE</scope>
    <source>
        <strain evidence="1">AN1007</strain>
    </source>
</reference>
<dbReference type="EMBL" id="CP159992">
    <property type="protein sequence ID" value="XCP95930.1"/>
    <property type="molecule type" value="Genomic_DNA"/>
</dbReference>
<sequence>MDTVKQAAYHLHAMEQDLNRKLFEVRLEKSILAHHMSQST</sequence>
<name>A0AAU8NFY7_9BACL</name>
<gene>
    <name evidence="1" type="ORF">ABXS70_04215</name>
</gene>